<dbReference type="Proteomes" id="UP001190700">
    <property type="component" value="Unassembled WGS sequence"/>
</dbReference>
<comment type="caution">
    <text evidence="2">The sequence shown here is derived from an EMBL/GenBank/DDBJ whole genome shotgun (WGS) entry which is preliminary data.</text>
</comment>
<feature type="compositionally biased region" description="Pro residues" evidence="1">
    <location>
        <begin position="534"/>
        <end position="551"/>
    </location>
</feature>
<feature type="compositionally biased region" description="Acidic residues" evidence="1">
    <location>
        <begin position="553"/>
        <end position="569"/>
    </location>
</feature>
<dbReference type="EMBL" id="LGRX02000506">
    <property type="protein sequence ID" value="KAK3288371.1"/>
    <property type="molecule type" value="Genomic_DNA"/>
</dbReference>
<sequence length="605" mass="64776">MVASTRATANMANRRRALSPIFDLEAARHANTPATPAAAQPAANSAGAAFLASAAFVTEDIGFAPLFLLDDATLPVRVEANGLLFSTLELMVDPMSPAADWMDSSHSSFPSDGKRVLLEFARRMIPAGDPFQGQADMLGIRISAGVDPHDAIGDFNAALKAARTRATLLDEDVKALFIKALDTVFYQPVVSRLLLHDQRAGHDLLTIQQWGRRMKTRFAADPLPRGGNWSQSVSKKVAFHRDTGATVPYCQNQVCAKGKARHWHRDCPNGGRSGLSAYAFAEEAENSVLAAKFQHAIDHDDAVEFDALCMLAGGKPDIFADLSACSFCEEDGEALVSAVTEFSELARTAGASTFNVNTFTANMPVVSEPATHSPPASVESDEEWTGPPNPFCPPVTRTFADFIESTGVALGAPDVPAVSMNMLSAIEAPVGGRDGLRARGLRNERRERRGCLGWTAAAAVRLWEGHSRLWEVFPYLVFVPTAATSPPAPFRGVLGDAMGGAVPGAIPPRRQARYRELRQGFRFYGFLPLPPELVDPDPPIPSSPPYSPPPYSSEDEAPDSGDSAAEIEDSLISSTHDLPPAPEAGNYYTLTLLRAGRPVPGTSSG</sequence>
<evidence type="ECO:0000256" key="1">
    <source>
        <dbReference type="SAM" id="MobiDB-lite"/>
    </source>
</evidence>
<organism evidence="2 3">
    <name type="scientific">Cymbomonas tetramitiformis</name>
    <dbReference type="NCBI Taxonomy" id="36881"/>
    <lineage>
        <taxon>Eukaryota</taxon>
        <taxon>Viridiplantae</taxon>
        <taxon>Chlorophyta</taxon>
        <taxon>Pyramimonadophyceae</taxon>
        <taxon>Pyramimonadales</taxon>
        <taxon>Pyramimonadaceae</taxon>
        <taxon>Cymbomonas</taxon>
    </lineage>
</organism>
<reference evidence="2 3" key="1">
    <citation type="journal article" date="2015" name="Genome Biol. Evol.">
        <title>Comparative Genomics of a Bacterivorous Green Alga Reveals Evolutionary Causalities and Consequences of Phago-Mixotrophic Mode of Nutrition.</title>
        <authorList>
            <person name="Burns J.A."/>
            <person name="Paasch A."/>
            <person name="Narechania A."/>
            <person name="Kim E."/>
        </authorList>
    </citation>
    <scope>NUCLEOTIDE SEQUENCE [LARGE SCALE GENOMIC DNA]</scope>
    <source>
        <strain evidence="2 3">PLY_AMNH</strain>
    </source>
</reference>
<protein>
    <submittedName>
        <fullName evidence="2">Uncharacterized protein</fullName>
    </submittedName>
</protein>
<keyword evidence="3" id="KW-1185">Reference proteome</keyword>
<proteinExistence type="predicted"/>
<evidence type="ECO:0000313" key="2">
    <source>
        <dbReference type="EMBL" id="KAK3288371.1"/>
    </source>
</evidence>
<name>A0AAE0H1Y8_9CHLO</name>
<dbReference type="AlphaFoldDB" id="A0AAE0H1Y8"/>
<feature type="region of interest" description="Disordered" evidence="1">
    <location>
        <begin position="534"/>
        <end position="585"/>
    </location>
</feature>
<gene>
    <name evidence="2" type="ORF">CYMTET_4157</name>
</gene>
<evidence type="ECO:0000313" key="3">
    <source>
        <dbReference type="Proteomes" id="UP001190700"/>
    </source>
</evidence>
<feature type="region of interest" description="Disordered" evidence="1">
    <location>
        <begin position="367"/>
        <end position="387"/>
    </location>
</feature>
<accession>A0AAE0H1Y8</accession>